<dbReference type="InterPro" id="IPR035426">
    <property type="entry name" value="Gemin2/Brr1"/>
</dbReference>
<comment type="caution">
    <text evidence="1">The sequence shown here is derived from an EMBL/GenBank/DDBJ whole genome shotgun (WGS) entry which is preliminary data.</text>
</comment>
<dbReference type="Proteomes" id="UP001054945">
    <property type="component" value="Unassembled WGS sequence"/>
</dbReference>
<name>A0AAV4VLT6_CAEEX</name>
<protein>
    <submittedName>
        <fullName evidence="1">Uncharacterized protein</fullName>
    </submittedName>
</protein>
<organism evidence="1 2">
    <name type="scientific">Caerostris extrusa</name>
    <name type="common">Bark spider</name>
    <name type="synonym">Caerostris bankana</name>
    <dbReference type="NCBI Taxonomy" id="172846"/>
    <lineage>
        <taxon>Eukaryota</taxon>
        <taxon>Metazoa</taxon>
        <taxon>Ecdysozoa</taxon>
        <taxon>Arthropoda</taxon>
        <taxon>Chelicerata</taxon>
        <taxon>Arachnida</taxon>
        <taxon>Araneae</taxon>
        <taxon>Araneomorphae</taxon>
        <taxon>Entelegynae</taxon>
        <taxon>Araneoidea</taxon>
        <taxon>Araneidae</taxon>
        <taxon>Caerostris</taxon>
    </lineage>
</organism>
<keyword evidence="2" id="KW-1185">Reference proteome</keyword>
<evidence type="ECO:0000313" key="2">
    <source>
        <dbReference type="Proteomes" id="UP001054945"/>
    </source>
</evidence>
<proteinExistence type="predicted"/>
<dbReference type="AlphaFoldDB" id="A0AAV4VLT6"/>
<evidence type="ECO:0000313" key="1">
    <source>
        <dbReference type="EMBL" id="GIY71317.1"/>
    </source>
</evidence>
<dbReference type="Pfam" id="PF04938">
    <property type="entry name" value="SIP1"/>
    <property type="match status" value="1"/>
</dbReference>
<accession>A0AAV4VLT6</accession>
<dbReference type="Gene3D" id="1.20.58.1070">
    <property type="match status" value="1"/>
</dbReference>
<dbReference type="GO" id="GO:0000387">
    <property type="term" value="P:spliceosomal snRNP assembly"/>
    <property type="evidence" value="ECO:0007669"/>
    <property type="project" value="InterPro"/>
</dbReference>
<sequence>MYCLGSELYFAIFKDNSNSASGNGFSEGHLPLAANVIHLSQDTLMTLLRYFHKWFLVLGMNDDLCRWIYAIFACLKSLLIRVRWAP</sequence>
<dbReference type="EMBL" id="BPLR01014784">
    <property type="protein sequence ID" value="GIY71317.1"/>
    <property type="molecule type" value="Genomic_DNA"/>
</dbReference>
<gene>
    <name evidence="1" type="ORF">CEXT_477581</name>
</gene>
<reference evidence="1 2" key="1">
    <citation type="submission" date="2021-06" db="EMBL/GenBank/DDBJ databases">
        <title>Caerostris extrusa draft genome.</title>
        <authorList>
            <person name="Kono N."/>
            <person name="Arakawa K."/>
        </authorList>
    </citation>
    <scope>NUCLEOTIDE SEQUENCE [LARGE SCALE GENOMIC DNA]</scope>
</reference>